<dbReference type="Pfam" id="PF03886">
    <property type="entry name" value="ABC_trans_aux"/>
    <property type="match status" value="1"/>
</dbReference>
<dbReference type="PROSITE" id="PS51257">
    <property type="entry name" value="PROKAR_LIPOPROTEIN"/>
    <property type="match status" value="1"/>
</dbReference>
<comment type="caution">
    <text evidence="1">The sequence shown here is derived from an EMBL/GenBank/DDBJ whole genome shotgun (WGS) entry which is preliminary data.</text>
</comment>
<dbReference type="SUPFAM" id="SSF159594">
    <property type="entry name" value="XCC0632-like"/>
    <property type="match status" value="1"/>
</dbReference>
<reference evidence="1 2" key="1">
    <citation type="submission" date="2015-11" db="EMBL/GenBank/DDBJ databases">
        <title>Genomic analysis of 38 Legionella species identifies large and diverse effector repertoires.</title>
        <authorList>
            <person name="Burstein D."/>
            <person name="Amaro F."/>
            <person name="Zusman T."/>
            <person name="Lifshitz Z."/>
            <person name="Cohen O."/>
            <person name="Gilbert J.A."/>
            <person name="Pupko T."/>
            <person name="Shuman H.A."/>
            <person name="Segal G."/>
        </authorList>
    </citation>
    <scope>NUCLEOTIDE SEQUENCE [LARGE SCALE GENOMIC DNA]</scope>
    <source>
        <strain evidence="1 2">ATCC 49504</strain>
    </source>
</reference>
<dbReference type="Proteomes" id="UP000054785">
    <property type="component" value="Unassembled WGS sequence"/>
</dbReference>
<proteinExistence type="predicted"/>
<sequence length="198" mass="21935">MKKTGILSFFLLTILLSACSRSPESSFYLLNPLPTDTRPIKRYPLRLAFDSLTTPAYSDRAQMVLKRGAHSVSVEEYHRWAESLDKNVQSVLITNISTLLPGIIIQTAPWLPPFHPDAHLEVNISNIELAVSGKSRLRAQYVVYSGDTLFSKRAVEYVAGAPPDDINALVSALNANLNRLSVDIARTISRMPVALSEK</sequence>
<evidence type="ECO:0000313" key="2">
    <source>
        <dbReference type="Proteomes" id="UP000054785"/>
    </source>
</evidence>
<keyword evidence="2" id="KW-1185">Reference proteome</keyword>
<organism evidence="1 2">
    <name type="scientific">Legionella geestiana</name>
    <dbReference type="NCBI Taxonomy" id="45065"/>
    <lineage>
        <taxon>Bacteria</taxon>
        <taxon>Pseudomonadati</taxon>
        <taxon>Pseudomonadota</taxon>
        <taxon>Gammaproteobacteria</taxon>
        <taxon>Legionellales</taxon>
        <taxon>Legionellaceae</taxon>
        <taxon>Legionella</taxon>
    </lineage>
</organism>
<dbReference type="PATRIC" id="fig|45065.4.peg.26"/>
<dbReference type="AlphaFoldDB" id="A0A0W0UB66"/>
<dbReference type="OrthoDB" id="7063250at2"/>
<dbReference type="EMBL" id="LNYC01000001">
    <property type="protein sequence ID" value="KTD04839.1"/>
    <property type="molecule type" value="Genomic_DNA"/>
</dbReference>
<name>A0A0W0UB66_9GAMM</name>
<dbReference type="RefSeq" id="WP_051551036.1">
    <property type="nucleotide sequence ID" value="NZ_CAAAHN010000003.1"/>
</dbReference>
<dbReference type="InterPro" id="IPR005586">
    <property type="entry name" value="ABC_trans_aux"/>
</dbReference>
<dbReference type="STRING" id="45065.Lgee_0023"/>
<protein>
    <submittedName>
        <fullName evidence="1">Uncharacterized protein</fullName>
    </submittedName>
</protein>
<dbReference type="Gene3D" id="3.40.50.10610">
    <property type="entry name" value="ABC-type transport auxiliary lipoprotein component"/>
    <property type="match status" value="1"/>
</dbReference>
<evidence type="ECO:0000313" key="1">
    <source>
        <dbReference type="EMBL" id="KTD04839.1"/>
    </source>
</evidence>
<gene>
    <name evidence="1" type="ORF">Lgee_0023</name>
</gene>
<accession>A0A0W0UB66</accession>